<gene>
    <name evidence="1" type="ORF">XENORESO_002643</name>
</gene>
<evidence type="ECO:0000313" key="1">
    <source>
        <dbReference type="EMBL" id="MEQ2263066.1"/>
    </source>
</evidence>
<sequence length="133" mass="14991">MQKIQKITFMIDYEINILPNCKETSFFLKIKMALKEIKCTFKTDGHEAFLHIFILSHTTHTPGCLLLKGSILVSSDQNVQFQLPSIVTPFVLEGKQNVFLVGMKIDAPPCCCILPPLPSCSRNIWVLLRPSGQ</sequence>
<accession>A0ABV0W0M3</accession>
<evidence type="ECO:0000313" key="2">
    <source>
        <dbReference type="Proteomes" id="UP001444071"/>
    </source>
</evidence>
<dbReference type="EMBL" id="JAHRIM010021477">
    <property type="protein sequence ID" value="MEQ2263066.1"/>
    <property type="molecule type" value="Genomic_DNA"/>
</dbReference>
<keyword evidence="2" id="KW-1185">Reference proteome</keyword>
<organism evidence="1 2">
    <name type="scientific">Xenotaenia resolanae</name>
    <dbReference type="NCBI Taxonomy" id="208358"/>
    <lineage>
        <taxon>Eukaryota</taxon>
        <taxon>Metazoa</taxon>
        <taxon>Chordata</taxon>
        <taxon>Craniata</taxon>
        <taxon>Vertebrata</taxon>
        <taxon>Euteleostomi</taxon>
        <taxon>Actinopterygii</taxon>
        <taxon>Neopterygii</taxon>
        <taxon>Teleostei</taxon>
        <taxon>Neoteleostei</taxon>
        <taxon>Acanthomorphata</taxon>
        <taxon>Ovalentaria</taxon>
        <taxon>Atherinomorphae</taxon>
        <taxon>Cyprinodontiformes</taxon>
        <taxon>Goodeidae</taxon>
        <taxon>Xenotaenia</taxon>
    </lineage>
</organism>
<proteinExistence type="predicted"/>
<reference evidence="1 2" key="1">
    <citation type="submission" date="2021-06" db="EMBL/GenBank/DDBJ databases">
        <authorList>
            <person name="Palmer J.M."/>
        </authorList>
    </citation>
    <scope>NUCLEOTIDE SEQUENCE [LARGE SCALE GENOMIC DNA]</scope>
    <source>
        <strain evidence="1 2">XR_2019</strain>
        <tissue evidence="1">Muscle</tissue>
    </source>
</reference>
<dbReference type="Proteomes" id="UP001444071">
    <property type="component" value="Unassembled WGS sequence"/>
</dbReference>
<name>A0ABV0W0M3_9TELE</name>
<protein>
    <submittedName>
        <fullName evidence="1">Uncharacterized protein</fullName>
    </submittedName>
</protein>
<comment type="caution">
    <text evidence="1">The sequence shown here is derived from an EMBL/GenBank/DDBJ whole genome shotgun (WGS) entry which is preliminary data.</text>
</comment>